<name>A0AAU7W0M0_9MICO</name>
<dbReference type="AlphaFoldDB" id="A0AAU7W0M0"/>
<reference evidence="3" key="1">
    <citation type="submission" date="2024-06" db="EMBL/GenBank/DDBJ databases">
        <title>Draft genome sequence of Microbacterium sp. strain A8/3-1, isolated from Oxytropis tragacanthoides Fisch. ex DC. Root nodules in the Altai region of Russia.</title>
        <authorList>
            <person name="Sazanova A."/>
            <person name="Guro P."/>
            <person name="Kuznetsova I."/>
            <person name="Belimov A."/>
            <person name="Safronova V."/>
        </authorList>
    </citation>
    <scope>NUCLEOTIDE SEQUENCE</scope>
    <source>
        <strain evidence="3">A8/3-1</strain>
    </source>
</reference>
<feature type="signal peptide" evidence="2">
    <location>
        <begin position="1"/>
        <end position="26"/>
    </location>
</feature>
<feature type="chain" id="PRO_5043560316" description="DUF3558 domain-containing protein" evidence="2">
    <location>
        <begin position="27"/>
        <end position="198"/>
    </location>
</feature>
<sequence>MNARFPAGAAALLLVAVLTACGPASDDSGNAGGSPSPSAGASDGPVETGTPSPSPSPTAKGVALPTDCRAILSDDVLAQLEGTPLNDAAFGPSGVGTDGTLTCIWADPRADTTRLVTTISAMNRGPALDMLNALADTEGFACFTPDGGTRCEKTWPNTQYPVTDGRTLFWRDDIMIDTRYSNLSPSGYTSSIVAHIFD</sequence>
<evidence type="ECO:0000313" key="3">
    <source>
        <dbReference type="EMBL" id="XBX80206.1"/>
    </source>
</evidence>
<feature type="compositionally biased region" description="Low complexity" evidence="1">
    <location>
        <begin position="26"/>
        <end position="45"/>
    </location>
</feature>
<dbReference type="RefSeq" id="WP_350353055.1">
    <property type="nucleotide sequence ID" value="NZ_CP158357.1"/>
</dbReference>
<evidence type="ECO:0000256" key="1">
    <source>
        <dbReference type="SAM" id="MobiDB-lite"/>
    </source>
</evidence>
<organism evidence="3">
    <name type="scientific">Microbacterium sp. A8/3-1</name>
    <dbReference type="NCBI Taxonomy" id="3160749"/>
    <lineage>
        <taxon>Bacteria</taxon>
        <taxon>Bacillati</taxon>
        <taxon>Actinomycetota</taxon>
        <taxon>Actinomycetes</taxon>
        <taxon>Micrococcales</taxon>
        <taxon>Microbacteriaceae</taxon>
        <taxon>Microbacterium</taxon>
    </lineage>
</organism>
<evidence type="ECO:0000256" key="2">
    <source>
        <dbReference type="SAM" id="SignalP"/>
    </source>
</evidence>
<proteinExistence type="predicted"/>
<gene>
    <name evidence="3" type="ORF">ABS642_08985</name>
</gene>
<keyword evidence="2" id="KW-0732">Signal</keyword>
<dbReference type="EMBL" id="CP158357">
    <property type="protein sequence ID" value="XBX80206.1"/>
    <property type="molecule type" value="Genomic_DNA"/>
</dbReference>
<protein>
    <recommendedName>
        <fullName evidence="4">DUF3558 domain-containing protein</fullName>
    </recommendedName>
</protein>
<accession>A0AAU7W0M0</accession>
<feature type="region of interest" description="Disordered" evidence="1">
    <location>
        <begin position="26"/>
        <end position="62"/>
    </location>
</feature>
<dbReference type="PROSITE" id="PS51257">
    <property type="entry name" value="PROKAR_LIPOPROTEIN"/>
    <property type="match status" value="1"/>
</dbReference>
<evidence type="ECO:0008006" key="4">
    <source>
        <dbReference type="Google" id="ProtNLM"/>
    </source>
</evidence>